<keyword evidence="2" id="KW-1185">Reference proteome</keyword>
<proteinExistence type="predicted"/>
<dbReference type="EMBL" id="JAARPH010000005">
    <property type="protein sequence ID" value="MBC1376556.1"/>
    <property type="molecule type" value="Genomic_DNA"/>
</dbReference>
<dbReference type="Proteomes" id="UP000518829">
    <property type="component" value="Unassembled WGS sequence"/>
</dbReference>
<accession>A0ABR6SR17</accession>
<dbReference type="RefSeq" id="WP_185323167.1">
    <property type="nucleotide sequence ID" value="NZ_JAARPH010000005.1"/>
</dbReference>
<protein>
    <submittedName>
        <fullName evidence="1">Uncharacterized protein</fullName>
    </submittedName>
</protein>
<evidence type="ECO:0000313" key="1">
    <source>
        <dbReference type="EMBL" id="MBC1376556.1"/>
    </source>
</evidence>
<organism evidence="1 2">
    <name type="scientific">Listeria farberi</name>
    <dbReference type="NCBI Taxonomy" id="2713500"/>
    <lineage>
        <taxon>Bacteria</taxon>
        <taxon>Bacillati</taxon>
        <taxon>Bacillota</taxon>
        <taxon>Bacilli</taxon>
        <taxon>Bacillales</taxon>
        <taxon>Listeriaceae</taxon>
        <taxon>Listeria</taxon>
    </lineage>
</organism>
<sequence length="297" mass="34309">MYKNTKFRADSLNLIERVNSIITEYSSKGYELTLRQVYYQLVATGVIENTERSYKNLGTLISNARLAGLVDWESIVDRTRNLRGFNYDLTPESTLNNMAINYKTDPWIGQENYVEVWVEKDALVDIVGKIAGQLDIDYFSCRGYVSQSAMYSAARRLNRQVSIGKNVTILHLGDHDPSGIDMSRDIETRLNTFEVFPKVERIALNMNQIELYNPPPNPTKITDSRAKEYITNFGYECWELDALKPEVINDLIFQKVTPLINYSLMNSLKSKMQEERDLIETIAYNWDQIKNDYGMSE</sequence>
<evidence type="ECO:0000313" key="2">
    <source>
        <dbReference type="Proteomes" id="UP000518829"/>
    </source>
</evidence>
<comment type="caution">
    <text evidence="1">The sequence shown here is derived from an EMBL/GenBank/DDBJ whole genome shotgun (WGS) entry which is preliminary data.</text>
</comment>
<name>A0ABR6SR17_9LIST</name>
<gene>
    <name evidence="1" type="ORF">HB839_13565</name>
</gene>
<reference evidence="1 2" key="1">
    <citation type="submission" date="2020-03" db="EMBL/GenBank/DDBJ databases">
        <title>Soil Listeria distribution.</title>
        <authorList>
            <person name="Liao J."/>
            <person name="Wiedmann M."/>
        </authorList>
    </citation>
    <scope>NUCLEOTIDE SEQUENCE [LARGE SCALE GENOMIC DNA]</scope>
    <source>
        <strain evidence="1 2">FSL L7-1699</strain>
    </source>
</reference>